<keyword evidence="3" id="KW-1185">Reference proteome</keyword>
<evidence type="ECO:0008006" key="4">
    <source>
        <dbReference type="Google" id="ProtNLM"/>
    </source>
</evidence>
<comment type="caution">
    <text evidence="2">The sequence shown here is derived from an EMBL/GenBank/DDBJ whole genome shotgun (WGS) entry which is preliminary data.</text>
</comment>
<evidence type="ECO:0000313" key="2">
    <source>
        <dbReference type="EMBL" id="PLT27509.1"/>
    </source>
</evidence>
<name>A0A2N5LZG1_9BACI</name>
<feature type="signal peptide" evidence="1">
    <location>
        <begin position="1"/>
        <end position="22"/>
    </location>
</feature>
<dbReference type="EMBL" id="PGUY01000100">
    <property type="protein sequence ID" value="PLT27509.1"/>
    <property type="molecule type" value="Genomic_DNA"/>
</dbReference>
<accession>A0A2N5LZG1</accession>
<feature type="chain" id="PRO_5014710810" description="DUF3889 domain-containing protein" evidence="1">
    <location>
        <begin position="23"/>
        <end position="109"/>
    </location>
</feature>
<organism evidence="2 3">
    <name type="scientific">Peribacillus deserti</name>
    <dbReference type="NCBI Taxonomy" id="673318"/>
    <lineage>
        <taxon>Bacteria</taxon>
        <taxon>Bacillati</taxon>
        <taxon>Bacillota</taxon>
        <taxon>Bacilli</taxon>
        <taxon>Bacillales</taxon>
        <taxon>Bacillaceae</taxon>
        <taxon>Peribacillus</taxon>
    </lineage>
</organism>
<sequence>MKKILAIVAAVLFILQTGQVSAQKTDYEKYGKIAISVIQSDYTGEPVTDYQYLGRKNIAQGVVEDSFQFNVIENGKRLKPIVKIRHNLRNNKLVDIRVEEPGQQTPRMN</sequence>
<dbReference type="Gene3D" id="3.10.450.390">
    <property type="entry name" value="Protein of unknown function DUF3889"/>
    <property type="match status" value="1"/>
</dbReference>
<dbReference type="AlphaFoldDB" id="A0A2N5LZG1"/>
<reference evidence="2 3" key="1">
    <citation type="submission" date="2017-11" db="EMBL/GenBank/DDBJ databases">
        <title>Comparitive Functional Genomics of Dry Heat Resistant strains isolated from the Viking Spacecraft.</title>
        <authorList>
            <person name="Seuylemezian A."/>
            <person name="Cooper K."/>
            <person name="Vaishampayan P."/>
        </authorList>
    </citation>
    <scope>NUCLEOTIDE SEQUENCE [LARGE SCALE GENOMIC DNA]</scope>
    <source>
        <strain evidence="2 3">V1-29</strain>
    </source>
</reference>
<protein>
    <recommendedName>
        <fullName evidence="4">DUF3889 domain-containing protein</fullName>
    </recommendedName>
</protein>
<dbReference type="RefSeq" id="WP_101645826.1">
    <property type="nucleotide sequence ID" value="NZ_PGUY01000100.1"/>
</dbReference>
<gene>
    <name evidence="2" type="ORF">CUU66_23500</name>
</gene>
<evidence type="ECO:0000313" key="3">
    <source>
        <dbReference type="Proteomes" id="UP000234748"/>
    </source>
</evidence>
<proteinExistence type="predicted"/>
<dbReference type="Pfam" id="PF13028">
    <property type="entry name" value="DUF3889"/>
    <property type="match status" value="1"/>
</dbReference>
<dbReference type="InterPro" id="IPR024987">
    <property type="entry name" value="DUF3889"/>
</dbReference>
<dbReference type="OrthoDB" id="2872776at2"/>
<dbReference type="Proteomes" id="UP000234748">
    <property type="component" value="Unassembled WGS sequence"/>
</dbReference>
<evidence type="ECO:0000256" key="1">
    <source>
        <dbReference type="SAM" id="SignalP"/>
    </source>
</evidence>
<keyword evidence="1" id="KW-0732">Signal</keyword>